<evidence type="ECO:0000256" key="9">
    <source>
        <dbReference type="RuleBase" id="RU000461"/>
    </source>
</evidence>
<dbReference type="GO" id="GO:0020037">
    <property type="term" value="F:heme binding"/>
    <property type="evidence" value="ECO:0007669"/>
    <property type="project" value="InterPro"/>
</dbReference>
<dbReference type="InterPro" id="IPR050182">
    <property type="entry name" value="Cytochrome_P450_fam2"/>
</dbReference>
<comment type="similarity">
    <text evidence="2 9">Belongs to the cytochrome P450 family.</text>
</comment>
<reference evidence="10 11" key="1">
    <citation type="submission" date="2024-03" db="EMBL/GenBank/DDBJ databases">
        <title>The genome assembly and annotation of the cricket Gryllus longicercus Weissman &amp; Gray.</title>
        <authorList>
            <person name="Szrajer S."/>
            <person name="Gray D."/>
            <person name="Ylla G."/>
        </authorList>
    </citation>
    <scope>NUCLEOTIDE SEQUENCE [LARGE SCALE GENOMIC DNA]</scope>
    <source>
        <strain evidence="10">DAG 2021-001</strain>
        <tissue evidence="10">Whole body minus gut</tissue>
    </source>
</reference>
<evidence type="ECO:0000256" key="1">
    <source>
        <dbReference type="ARBA" id="ARBA00001971"/>
    </source>
</evidence>
<dbReference type="EMBL" id="JAZDUA010000211">
    <property type="protein sequence ID" value="KAK7864096.1"/>
    <property type="molecule type" value="Genomic_DNA"/>
</dbReference>
<dbReference type="GO" id="GO:0006805">
    <property type="term" value="P:xenobiotic metabolic process"/>
    <property type="evidence" value="ECO:0007669"/>
    <property type="project" value="TreeGrafter"/>
</dbReference>
<dbReference type="GO" id="GO:0016712">
    <property type="term" value="F:oxidoreductase activity, acting on paired donors, with incorporation or reduction of molecular oxygen, reduced flavin or flavoprotein as one donor, and incorporation of one atom of oxygen"/>
    <property type="evidence" value="ECO:0007669"/>
    <property type="project" value="TreeGrafter"/>
</dbReference>
<evidence type="ECO:0000256" key="8">
    <source>
        <dbReference type="PIRSR" id="PIRSR602401-1"/>
    </source>
</evidence>
<evidence type="ECO:0000313" key="10">
    <source>
        <dbReference type="EMBL" id="KAK7864096.1"/>
    </source>
</evidence>
<evidence type="ECO:0000256" key="4">
    <source>
        <dbReference type="ARBA" id="ARBA00022723"/>
    </source>
</evidence>
<dbReference type="PANTHER" id="PTHR24300">
    <property type="entry name" value="CYTOCHROME P450 508A4-RELATED"/>
    <property type="match status" value="1"/>
</dbReference>
<dbReference type="Proteomes" id="UP001378592">
    <property type="component" value="Unassembled WGS sequence"/>
</dbReference>
<protein>
    <recommendedName>
        <fullName evidence="12">Cytochrome P450</fullName>
    </recommendedName>
</protein>
<dbReference type="GO" id="GO:0006082">
    <property type="term" value="P:organic acid metabolic process"/>
    <property type="evidence" value="ECO:0007669"/>
    <property type="project" value="TreeGrafter"/>
</dbReference>
<feature type="binding site" description="axial binding residue" evidence="8">
    <location>
        <position position="426"/>
    </location>
    <ligand>
        <name>heme</name>
        <dbReference type="ChEBI" id="CHEBI:30413"/>
    </ligand>
    <ligandPart>
        <name>Fe</name>
        <dbReference type="ChEBI" id="CHEBI:18248"/>
    </ligandPart>
</feature>
<keyword evidence="6 8" id="KW-0408">Iron</keyword>
<proteinExistence type="inferred from homology"/>
<keyword evidence="5 9" id="KW-0560">Oxidoreductase</keyword>
<dbReference type="PRINTS" id="PR00385">
    <property type="entry name" value="P450"/>
</dbReference>
<dbReference type="PANTHER" id="PTHR24300:SF376">
    <property type="entry name" value="CYTOCHROME P450 15A1"/>
    <property type="match status" value="1"/>
</dbReference>
<evidence type="ECO:0000256" key="7">
    <source>
        <dbReference type="ARBA" id="ARBA00023033"/>
    </source>
</evidence>
<keyword evidence="4 8" id="KW-0479">Metal-binding</keyword>
<comment type="caution">
    <text evidence="10">The sequence shown here is derived from an EMBL/GenBank/DDBJ whole genome shotgun (WGS) entry which is preliminary data.</text>
</comment>
<organism evidence="10 11">
    <name type="scientific">Gryllus longicercus</name>
    <dbReference type="NCBI Taxonomy" id="2509291"/>
    <lineage>
        <taxon>Eukaryota</taxon>
        <taxon>Metazoa</taxon>
        <taxon>Ecdysozoa</taxon>
        <taxon>Arthropoda</taxon>
        <taxon>Hexapoda</taxon>
        <taxon>Insecta</taxon>
        <taxon>Pterygota</taxon>
        <taxon>Neoptera</taxon>
        <taxon>Polyneoptera</taxon>
        <taxon>Orthoptera</taxon>
        <taxon>Ensifera</taxon>
        <taxon>Gryllidea</taxon>
        <taxon>Grylloidea</taxon>
        <taxon>Gryllidae</taxon>
        <taxon>Gryllinae</taxon>
        <taxon>Gryllus</taxon>
    </lineage>
</organism>
<evidence type="ECO:0000256" key="5">
    <source>
        <dbReference type="ARBA" id="ARBA00023002"/>
    </source>
</evidence>
<dbReference type="PROSITE" id="PS00086">
    <property type="entry name" value="CYTOCHROME_P450"/>
    <property type="match status" value="1"/>
</dbReference>
<evidence type="ECO:0000256" key="6">
    <source>
        <dbReference type="ARBA" id="ARBA00023004"/>
    </source>
</evidence>
<keyword evidence="3 8" id="KW-0349">Heme</keyword>
<keyword evidence="11" id="KW-1185">Reference proteome</keyword>
<dbReference type="InterPro" id="IPR017972">
    <property type="entry name" value="Cyt_P450_CS"/>
</dbReference>
<evidence type="ECO:0000256" key="2">
    <source>
        <dbReference type="ARBA" id="ARBA00010617"/>
    </source>
</evidence>
<dbReference type="InterPro" id="IPR036396">
    <property type="entry name" value="Cyt_P450_sf"/>
</dbReference>
<keyword evidence="7 9" id="KW-0503">Monooxygenase</keyword>
<evidence type="ECO:0000256" key="3">
    <source>
        <dbReference type="ARBA" id="ARBA00022617"/>
    </source>
</evidence>
<gene>
    <name evidence="10" type="ORF">R5R35_002738</name>
</gene>
<name>A0AAN9VJ39_9ORTH</name>
<dbReference type="CDD" id="cd20651">
    <property type="entry name" value="CYP15A1-like"/>
    <property type="match status" value="1"/>
</dbReference>
<dbReference type="AlphaFoldDB" id="A0AAN9VJ39"/>
<dbReference type="GO" id="GO:0008395">
    <property type="term" value="F:steroid hydroxylase activity"/>
    <property type="evidence" value="ECO:0007669"/>
    <property type="project" value="TreeGrafter"/>
</dbReference>
<dbReference type="InterPro" id="IPR001128">
    <property type="entry name" value="Cyt_P450"/>
</dbReference>
<dbReference type="FunFam" id="1.10.630.10:FF:000036">
    <property type="entry name" value="CYtochrome P450 family"/>
    <property type="match status" value="1"/>
</dbReference>
<dbReference type="Gene3D" id="1.10.630.10">
    <property type="entry name" value="Cytochrome P450"/>
    <property type="match status" value="1"/>
</dbReference>
<dbReference type="PRINTS" id="PR00463">
    <property type="entry name" value="EP450I"/>
</dbReference>
<dbReference type="GO" id="GO:0005737">
    <property type="term" value="C:cytoplasm"/>
    <property type="evidence" value="ECO:0007669"/>
    <property type="project" value="TreeGrafter"/>
</dbReference>
<sequence>MIFLLLFTVLILYILYSWITLKPQNFPPGPPTVPILGSIPFLPKKNGHFDMENWRDKYGGAVGLALGSFLSVVVCEPKLVREVLKRDEFQARPYNRQLQSRSFGRKIGIMFADGPDWQEQRRFSLRHLKEFGFGKTSMESSILDEAADLMDEIRDRRVQVSSLFNISSVNVLWKVMAGVRFKRTDPLLQRLIKILTDLFRAGNGLSGNLSALFPILRYVLPFTEQDIVTRELSKFILESIREHDKTLDEANPRDFIDVYLTEMRKHKGSVSSYDEETLIVICMDLFSAGAESVGNTLGFIMLYMVLYPKVQQKVHEAIDSCIGRNRKPSLLDRPSLPYIEAVIQEVIRCNTIAPTTVPHSTFVDTELNGYFVPKDTFVLLSLWSISQDKEHWGDPENFRPSRFIDESGKLKKDEFFIPFGYGKRLCPGEALARNFIFLMFTTLMQDFSVELPPGHSSPSTVCLPGFTTAPQPFEVIFKSR</sequence>
<evidence type="ECO:0000313" key="11">
    <source>
        <dbReference type="Proteomes" id="UP001378592"/>
    </source>
</evidence>
<accession>A0AAN9VJ39</accession>
<comment type="cofactor">
    <cofactor evidence="1 8">
        <name>heme</name>
        <dbReference type="ChEBI" id="CHEBI:30413"/>
    </cofactor>
</comment>
<dbReference type="GO" id="GO:0005506">
    <property type="term" value="F:iron ion binding"/>
    <property type="evidence" value="ECO:0007669"/>
    <property type="project" value="InterPro"/>
</dbReference>
<dbReference type="SUPFAM" id="SSF48264">
    <property type="entry name" value="Cytochrome P450"/>
    <property type="match status" value="1"/>
</dbReference>
<dbReference type="Pfam" id="PF00067">
    <property type="entry name" value="p450"/>
    <property type="match status" value="1"/>
</dbReference>
<dbReference type="InterPro" id="IPR002401">
    <property type="entry name" value="Cyt_P450_E_grp-I"/>
</dbReference>
<evidence type="ECO:0008006" key="12">
    <source>
        <dbReference type="Google" id="ProtNLM"/>
    </source>
</evidence>